<keyword evidence="11" id="KW-0472">Membrane</keyword>
<dbReference type="InterPro" id="IPR001789">
    <property type="entry name" value="Sig_transdc_resp-reg_receiver"/>
</dbReference>
<evidence type="ECO:0000256" key="4">
    <source>
        <dbReference type="ARBA" id="ARBA00022475"/>
    </source>
</evidence>
<reference evidence="18 19" key="1">
    <citation type="submission" date="2016-11" db="EMBL/GenBank/DDBJ databases">
        <title>Draft Genome Sequences of Nine Cyanobacterial Strains from Diverse Habitats.</title>
        <authorList>
            <person name="Zhu T."/>
            <person name="Hou S."/>
            <person name="Lu X."/>
            <person name="Hess W.R."/>
        </authorList>
    </citation>
    <scope>NUCLEOTIDE SEQUENCE [LARGE SCALE GENOMIC DNA]</scope>
    <source>
        <strain evidence="18 19">NIES-30</strain>
    </source>
</reference>
<feature type="domain" description="PAC" evidence="17">
    <location>
        <begin position="336"/>
        <end position="388"/>
    </location>
</feature>
<gene>
    <name evidence="18" type="ORF">NIES30_05655</name>
</gene>
<dbReference type="SUPFAM" id="SSF52172">
    <property type="entry name" value="CheY-like"/>
    <property type="match status" value="2"/>
</dbReference>
<feature type="modified residue" description="4-aspartylphosphate" evidence="12">
    <location>
        <position position="49"/>
    </location>
</feature>
<evidence type="ECO:0000313" key="19">
    <source>
        <dbReference type="Proteomes" id="UP000185557"/>
    </source>
</evidence>
<dbReference type="InterPro" id="IPR005467">
    <property type="entry name" value="His_kinase_dom"/>
</dbReference>
<dbReference type="InterPro" id="IPR000014">
    <property type="entry name" value="PAS"/>
</dbReference>
<dbReference type="EMBL" id="MRCG01000002">
    <property type="protein sequence ID" value="OKH50178.1"/>
    <property type="molecule type" value="Genomic_DNA"/>
</dbReference>
<feature type="domain" description="Response regulatory" evidence="15">
    <location>
        <begin position="1"/>
        <end position="114"/>
    </location>
</feature>
<comment type="subcellular location">
    <subcellularLocation>
        <location evidence="2">Cell membrane</location>
    </subcellularLocation>
</comment>
<dbReference type="PROSITE" id="PS50110">
    <property type="entry name" value="RESPONSE_REGULATORY"/>
    <property type="match status" value="2"/>
</dbReference>
<keyword evidence="19" id="KW-1185">Reference proteome</keyword>
<dbReference type="Gene3D" id="2.10.70.100">
    <property type="match status" value="3"/>
</dbReference>
<dbReference type="CDD" id="cd00082">
    <property type="entry name" value="HisKA"/>
    <property type="match status" value="1"/>
</dbReference>
<dbReference type="Pfam" id="PF02518">
    <property type="entry name" value="HATPase_c"/>
    <property type="match status" value="1"/>
</dbReference>
<feature type="domain" description="PAS" evidence="16">
    <location>
        <begin position="424"/>
        <end position="470"/>
    </location>
</feature>
<dbReference type="GO" id="GO:0000155">
    <property type="term" value="F:phosphorelay sensor kinase activity"/>
    <property type="evidence" value="ECO:0007669"/>
    <property type="project" value="InterPro"/>
</dbReference>
<feature type="domain" description="Histidine kinase" evidence="14">
    <location>
        <begin position="1087"/>
        <end position="1304"/>
    </location>
</feature>
<dbReference type="SMART" id="SM00448">
    <property type="entry name" value="REC"/>
    <property type="match status" value="1"/>
</dbReference>
<feature type="domain" description="PAC" evidence="17">
    <location>
        <begin position="616"/>
        <end position="668"/>
    </location>
</feature>
<dbReference type="EC" id="2.7.13.3" evidence="3"/>
<evidence type="ECO:0000256" key="13">
    <source>
        <dbReference type="SAM" id="Coils"/>
    </source>
</evidence>
<name>A0A1U7J9T9_9CYAN</name>
<dbReference type="InterPro" id="IPR003661">
    <property type="entry name" value="HisK_dim/P_dom"/>
</dbReference>
<dbReference type="PANTHER" id="PTHR43304:SF1">
    <property type="entry name" value="PAC DOMAIN-CONTAINING PROTEIN"/>
    <property type="match status" value="1"/>
</dbReference>
<keyword evidence="4" id="KW-1003">Cell membrane</keyword>
<dbReference type="NCBIfam" id="TIGR00229">
    <property type="entry name" value="sensory_box"/>
    <property type="match status" value="6"/>
</dbReference>
<dbReference type="Gene3D" id="3.30.565.10">
    <property type="entry name" value="Histidine kinase-like ATPase, C-terminal domain"/>
    <property type="match status" value="1"/>
</dbReference>
<dbReference type="InterPro" id="IPR036097">
    <property type="entry name" value="HisK_dim/P_sf"/>
</dbReference>
<feature type="domain" description="PAC" evidence="17">
    <location>
        <begin position="1009"/>
        <end position="1062"/>
    </location>
</feature>
<feature type="domain" description="PAC" evidence="17">
    <location>
        <begin position="473"/>
        <end position="525"/>
    </location>
</feature>
<dbReference type="Pfam" id="PF00512">
    <property type="entry name" value="HisKA"/>
    <property type="match status" value="1"/>
</dbReference>
<keyword evidence="7" id="KW-0547">Nucleotide-binding</keyword>
<dbReference type="PRINTS" id="PR00344">
    <property type="entry name" value="BCTRLSENSOR"/>
</dbReference>
<comment type="caution">
    <text evidence="18">The sequence shown here is derived from an EMBL/GenBank/DDBJ whole genome shotgun (WGS) entry which is preliminary data.</text>
</comment>
<dbReference type="InterPro" id="IPR001610">
    <property type="entry name" value="PAC"/>
</dbReference>
<evidence type="ECO:0000256" key="7">
    <source>
        <dbReference type="ARBA" id="ARBA00022741"/>
    </source>
</evidence>
<dbReference type="Pfam" id="PF08447">
    <property type="entry name" value="PAS_3"/>
    <property type="match status" value="5"/>
</dbReference>
<dbReference type="InterPro" id="IPR011006">
    <property type="entry name" value="CheY-like_superfamily"/>
</dbReference>
<evidence type="ECO:0000256" key="3">
    <source>
        <dbReference type="ARBA" id="ARBA00012438"/>
    </source>
</evidence>
<keyword evidence="13" id="KW-0175">Coiled coil</keyword>
<evidence type="ECO:0000256" key="10">
    <source>
        <dbReference type="ARBA" id="ARBA00023012"/>
    </source>
</evidence>
<dbReference type="InterPro" id="IPR036890">
    <property type="entry name" value="HATPase_C_sf"/>
</dbReference>
<dbReference type="SMART" id="SM00388">
    <property type="entry name" value="HisKA"/>
    <property type="match status" value="1"/>
</dbReference>
<feature type="domain" description="PAC" evidence="17">
    <location>
        <begin position="873"/>
        <end position="925"/>
    </location>
</feature>
<dbReference type="CDD" id="cd00130">
    <property type="entry name" value="PAS"/>
    <property type="match status" value="5"/>
</dbReference>
<feature type="domain" description="PAC" evidence="17">
    <location>
        <begin position="744"/>
        <end position="796"/>
    </location>
</feature>
<dbReference type="FunFam" id="3.30.450.20:FF:000099">
    <property type="entry name" value="Sensory box sensor histidine kinase"/>
    <property type="match status" value="1"/>
</dbReference>
<evidence type="ECO:0000256" key="12">
    <source>
        <dbReference type="PROSITE-ProRule" id="PRU00169"/>
    </source>
</evidence>
<feature type="domain" description="PAS" evidence="16">
    <location>
        <begin position="256"/>
        <end position="332"/>
    </location>
</feature>
<dbReference type="CDD" id="cd00156">
    <property type="entry name" value="REC"/>
    <property type="match status" value="1"/>
</dbReference>
<dbReference type="InterPro" id="IPR052162">
    <property type="entry name" value="Sensor_kinase/Photoreceptor"/>
</dbReference>
<keyword evidence="5 12" id="KW-0597">Phosphoprotein</keyword>
<feature type="modified residue" description="4-aspartylphosphate" evidence="12">
    <location>
        <position position="1374"/>
    </location>
</feature>
<evidence type="ECO:0000313" key="18">
    <source>
        <dbReference type="EMBL" id="OKH50178.1"/>
    </source>
</evidence>
<dbReference type="InterPro" id="IPR004358">
    <property type="entry name" value="Sig_transdc_His_kin-like_C"/>
</dbReference>
<dbReference type="Proteomes" id="UP000185557">
    <property type="component" value="Unassembled WGS sequence"/>
</dbReference>
<organism evidence="18 19">
    <name type="scientific">Phormidium tenue NIES-30</name>
    <dbReference type="NCBI Taxonomy" id="549789"/>
    <lineage>
        <taxon>Bacteria</taxon>
        <taxon>Bacillati</taxon>
        <taxon>Cyanobacteriota</taxon>
        <taxon>Cyanophyceae</taxon>
        <taxon>Oscillatoriophycideae</taxon>
        <taxon>Oscillatoriales</taxon>
        <taxon>Oscillatoriaceae</taxon>
        <taxon>Phormidium</taxon>
    </lineage>
</organism>
<feature type="coiled-coil region" evidence="13">
    <location>
        <begin position="1053"/>
        <end position="1083"/>
    </location>
</feature>
<evidence type="ECO:0000259" key="15">
    <source>
        <dbReference type="PROSITE" id="PS50110"/>
    </source>
</evidence>
<dbReference type="InterPro" id="IPR013655">
    <property type="entry name" value="PAS_fold_3"/>
</dbReference>
<dbReference type="InterPro" id="IPR003594">
    <property type="entry name" value="HATPase_dom"/>
</dbReference>
<dbReference type="CDD" id="cd16922">
    <property type="entry name" value="HATPase_EvgS-ArcB-TorS-like"/>
    <property type="match status" value="1"/>
</dbReference>
<keyword evidence="8" id="KW-0418">Kinase</keyword>
<dbReference type="Pfam" id="PF00072">
    <property type="entry name" value="Response_reg"/>
    <property type="match status" value="1"/>
</dbReference>
<evidence type="ECO:0000259" key="16">
    <source>
        <dbReference type="PROSITE" id="PS50112"/>
    </source>
</evidence>
<comment type="catalytic activity">
    <reaction evidence="1">
        <text>ATP + protein L-histidine = ADP + protein N-phospho-L-histidine.</text>
        <dbReference type="EC" id="2.7.13.3"/>
    </reaction>
</comment>
<evidence type="ECO:0000259" key="14">
    <source>
        <dbReference type="PROSITE" id="PS50109"/>
    </source>
</evidence>
<keyword evidence="9" id="KW-0067">ATP-binding</keyword>
<proteinExistence type="predicted"/>
<keyword evidence="6" id="KW-0808">Transferase</keyword>
<evidence type="ECO:0000256" key="5">
    <source>
        <dbReference type="ARBA" id="ARBA00022553"/>
    </source>
</evidence>
<dbReference type="Gene3D" id="1.10.287.130">
    <property type="match status" value="1"/>
</dbReference>
<dbReference type="PANTHER" id="PTHR43304">
    <property type="entry name" value="PHYTOCHROME-LIKE PROTEIN CPH1"/>
    <property type="match status" value="1"/>
</dbReference>
<evidence type="ECO:0000256" key="9">
    <source>
        <dbReference type="ARBA" id="ARBA00022840"/>
    </source>
</evidence>
<dbReference type="Pfam" id="PF08448">
    <property type="entry name" value="PAS_4"/>
    <property type="match status" value="2"/>
</dbReference>
<dbReference type="SUPFAM" id="SSF55874">
    <property type="entry name" value="ATPase domain of HSP90 chaperone/DNA topoisomerase II/histidine kinase"/>
    <property type="match status" value="1"/>
</dbReference>
<feature type="domain" description="PAC" evidence="17">
    <location>
        <begin position="210"/>
        <end position="262"/>
    </location>
</feature>
<feature type="domain" description="PAS" evidence="16">
    <location>
        <begin position="669"/>
        <end position="741"/>
    </location>
</feature>
<dbReference type="InterPro" id="IPR013656">
    <property type="entry name" value="PAS_4"/>
</dbReference>
<evidence type="ECO:0000256" key="6">
    <source>
        <dbReference type="ARBA" id="ARBA00022679"/>
    </source>
</evidence>
<dbReference type="Gene3D" id="3.40.50.2300">
    <property type="match status" value="2"/>
</dbReference>
<evidence type="ECO:0000259" key="17">
    <source>
        <dbReference type="PROSITE" id="PS50113"/>
    </source>
</evidence>
<evidence type="ECO:0000256" key="1">
    <source>
        <dbReference type="ARBA" id="ARBA00000085"/>
    </source>
</evidence>
<dbReference type="SMART" id="SM00091">
    <property type="entry name" value="PAS"/>
    <property type="match status" value="6"/>
</dbReference>
<dbReference type="GO" id="GO:0005524">
    <property type="term" value="F:ATP binding"/>
    <property type="evidence" value="ECO:0007669"/>
    <property type="project" value="UniProtKB-KW"/>
</dbReference>
<evidence type="ECO:0000256" key="8">
    <source>
        <dbReference type="ARBA" id="ARBA00022777"/>
    </source>
</evidence>
<dbReference type="PROSITE" id="PS50112">
    <property type="entry name" value="PAS"/>
    <property type="match status" value="4"/>
</dbReference>
<dbReference type="InterPro" id="IPR035965">
    <property type="entry name" value="PAS-like_dom_sf"/>
</dbReference>
<dbReference type="SUPFAM" id="SSF47384">
    <property type="entry name" value="Homodimeric domain of signal transducing histidine kinase"/>
    <property type="match status" value="1"/>
</dbReference>
<sequence>MVSSSPGQADRLRSMVQHEAAIFYRVVEAQSDRQISPDQLLQVDGIVLDLDPSDGDGVDRLKPLQHVWEKTPPIVVVGENDLKAAVATLKAGAADYLVRDQLTPRTLGLALEAAISGEEAARSVPSGLTDRPITSFSPPPCAALAAALPQIVWTADRTGAINYCNQHWYEYTGLSATESPGLAGANGLHPHEYDPILIPWTKAIAAGQPFAVEHRLRRHDDVDRWVMNRGVPTRDLDGQIAGWVGTLIDIDDQKHLEERLQLVVQAVNGLVFDVSEVSLDGDDCVYRSEQLFNLVGVPAAEAPLTSRWWEDRIHPDDRTQLRHRMAELFASSSQLYESDYRIRHEDGRWVDVWERGCLVRDEQGQVVRVVGSTVDISQQQAALRDRNQAELRLRKALIQLEAALSAGSVYTWCWSIRKNRVVANRSFAQLFGLDPERVAAGVRLEKFIAIIHPDDRARVAAAIDQAIATGESCAAEFRICTPHGDERWVIARGQAEYDSEGQAEVFAGALADISDRKRVEIALEQKIQEAEASQRTLDALMAYIPEGITIADAPDVRIRQISRYGQELTGRPLGELEGLPAAAHPETWKIFAADGSLATPEALPLTRAVQQGEVVTNEEWQLQTAAGQSIALLCNAGPIYDQEGRITGGIIAWRDITEFKQTEIALQRHQEHLNLAMAAARMGSWDWDIQLNVVRFSDNVKRLFGLDPNHGDHCYEAIMAMVYPDDLPRVERALHDAVYNQAEYNIELRVIRPDGTLCWILSLGRVFYSAMGIPLTMTGIDIDITERKRAEDERKQAELTLQQTTERLNVALKSAPISLFNQDLDLRYTWIYNPTHDLNKDQVLGKRDEDLASPETAARLTYLKRQVIATGVGLREEVKVTANGQTTYYDLTVDPIYDDQNAIVGITCAAVDISERIQIATERQQAAMALQESEDCLRMAIESANMGIWDWNLITNQLIWDAGCKAIFGLPPEADSSPERFYEGLHPDDRDRLKQVIAESLTQESGGSYDVEYRVIGLQDRVERWVRAKGQTYFDRDGNPLRFTGTILDITQKKQAEVAREQLLRQEQAAREAAERANRIKDEFLAILSHELRSPLNPILGWAKLLQTKKLDAEKTARALETIERNAKLQTQLIDDLLDIAKILRGKLKIEPASVDPVFVIEAAIETVQAAADAKAIRIETDLPDVGQIQGDGARIQQIVWNLLTNAIKFTPEQGQITIQLAQVDHWAQLKVTDTGQGIRPEFLPHIFESFRQADTSITRQFGGLGLGLAIVRYLAEAHGGTISADSPGEGKGATFTVSLPLLSHRPSHRAMPVLSGQIDLTGVRVIAVDDNPDGLALLTLLLGEYGAEVIGLESAPEVLINLASFQPHVLVSDIGMPGMDGYELLRQIRALPPEQGGQVPAIALTAYVREEDAQKALDSGFQQHLSKPIEPDAIARAVAQLVL</sequence>
<dbReference type="SUPFAM" id="SSF55785">
    <property type="entry name" value="PYP-like sensor domain (PAS domain)"/>
    <property type="match status" value="7"/>
</dbReference>
<dbReference type="PROSITE" id="PS50113">
    <property type="entry name" value="PAC"/>
    <property type="match status" value="7"/>
</dbReference>
<keyword evidence="10" id="KW-0902">Two-component regulatory system</keyword>
<evidence type="ECO:0000256" key="2">
    <source>
        <dbReference type="ARBA" id="ARBA00004236"/>
    </source>
</evidence>
<dbReference type="GO" id="GO:0005886">
    <property type="term" value="C:plasma membrane"/>
    <property type="evidence" value="ECO:0007669"/>
    <property type="project" value="UniProtKB-SubCell"/>
</dbReference>
<feature type="domain" description="Response regulatory" evidence="15">
    <location>
        <begin position="1325"/>
        <end position="1443"/>
    </location>
</feature>
<evidence type="ECO:0000256" key="11">
    <source>
        <dbReference type="ARBA" id="ARBA00023136"/>
    </source>
</evidence>
<dbReference type="SMART" id="SM00086">
    <property type="entry name" value="PAC"/>
    <property type="match status" value="7"/>
</dbReference>
<dbReference type="FunFam" id="3.30.565.10:FF:000023">
    <property type="entry name" value="PAS domain-containing sensor histidine kinase"/>
    <property type="match status" value="1"/>
</dbReference>
<feature type="domain" description="PAS" evidence="16">
    <location>
        <begin position="933"/>
        <end position="1004"/>
    </location>
</feature>
<dbReference type="STRING" id="549789.NIES30_05655"/>
<dbReference type="SMART" id="SM00387">
    <property type="entry name" value="HATPase_c"/>
    <property type="match status" value="1"/>
</dbReference>
<dbReference type="Gene3D" id="3.30.450.20">
    <property type="entry name" value="PAS domain"/>
    <property type="match status" value="7"/>
</dbReference>
<accession>A0A1U7J9T9</accession>
<protein>
    <recommendedName>
        <fullName evidence="3">histidine kinase</fullName>
        <ecNumber evidence="3">2.7.13.3</ecNumber>
    </recommendedName>
</protein>
<dbReference type="PROSITE" id="PS50109">
    <property type="entry name" value="HIS_KIN"/>
    <property type="match status" value="1"/>
</dbReference>
<dbReference type="InterPro" id="IPR000700">
    <property type="entry name" value="PAS-assoc_C"/>
</dbReference>